<proteinExistence type="inferred from homology"/>
<dbReference type="PANTHER" id="PTHR43293">
    <property type="entry name" value="ACETATE COA-TRANSFERASE YDIF"/>
    <property type="match status" value="1"/>
</dbReference>
<reference evidence="2" key="1">
    <citation type="journal article" date="2014" name="Int. J. Syst. Evol. Microbiol.">
        <title>Complete genome sequence of Corynebacterium casei LMG S-19264T (=DSM 44701T), isolated from a smear-ripened cheese.</title>
        <authorList>
            <consortium name="US DOE Joint Genome Institute (JGI-PGF)"/>
            <person name="Walter F."/>
            <person name="Albersmeier A."/>
            <person name="Kalinowski J."/>
            <person name="Ruckert C."/>
        </authorList>
    </citation>
    <scope>NUCLEOTIDE SEQUENCE</scope>
    <source>
        <strain evidence="2">CGMCC 1.15179</strain>
    </source>
</reference>
<evidence type="ECO:0000256" key="1">
    <source>
        <dbReference type="ARBA" id="ARBA00007047"/>
    </source>
</evidence>
<dbReference type="GO" id="GO:0008410">
    <property type="term" value="F:CoA-transferase activity"/>
    <property type="evidence" value="ECO:0007669"/>
    <property type="project" value="InterPro"/>
</dbReference>
<protein>
    <submittedName>
        <fullName evidence="2">3-oxoadipate--succinyl-CoA transferase subunit B</fullName>
    </submittedName>
</protein>
<dbReference type="SMART" id="SM00882">
    <property type="entry name" value="CoA_trans"/>
    <property type="match status" value="1"/>
</dbReference>
<dbReference type="InterPro" id="IPR037171">
    <property type="entry name" value="NagB/RpiA_transferase-like"/>
</dbReference>
<dbReference type="PANTHER" id="PTHR43293:SF3">
    <property type="entry name" value="CHOLESTEROL RING-CLEAVING HYDROLASE IPDB SUBUNIT"/>
    <property type="match status" value="1"/>
</dbReference>
<dbReference type="EMBL" id="BMHQ01000003">
    <property type="protein sequence ID" value="GGE12815.1"/>
    <property type="molecule type" value="Genomic_DNA"/>
</dbReference>
<dbReference type="AlphaFoldDB" id="A0A8J2VGY6"/>
<dbReference type="Pfam" id="PF01144">
    <property type="entry name" value="CoA_trans"/>
    <property type="match status" value="1"/>
</dbReference>
<organism evidence="2 3">
    <name type="scientific">Marinithermofilum abyssi</name>
    <dbReference type="NCBI Taxonomy" id="1571185"/>
    <lineage>
        <taxon>Bacteria</taxon>
        <taxon>Bacillati</taxon>
        <taxon>Bacillota</taxon>
        <taxon>Bacilli</taxon>
        <taxon>Bacillales</taxon>
        <taxon>Thermoactinomycetaceae</taxon>
        <taxon>Marinithermofilum</taxon>
    </lineage>
</organism>
<dbReference type="Gene3D" id="3.40.1080.10">
    <property type="entry name" value="Glutaconate Coenzyme A-transferase"/>
    <property type="match status" value="1"/>
</dbReference>
<accession>A0A8J2VGY6</accession>
<name>A0A8J2VGY6_9BACL</name>
<dbReference type="InterPro" id="IPR004165">
    <property type="entry name" value="CoA_trans_fam_I"/>
</dbReference>
<gene>
    <name evidence="2" type="primary">catJ</name>
    <name evidence="2" type="ORF">GCM10011571_12800</name>
</gene>
<sequence>MEYTTEELMVVAAAREIQNHEVVFVGMRLPMLAFGVAKKLHAPNAVGFFECGIVRDEPSEELLYTMGDPPNIAGASWCTSTNHLMFLMQQGLIDIGFIGGAQIDKYGNVNTSYLGDINQPTVKLPGSGGAADIACLSKRLLVIMSHEKRRLVDKVDYITSPGFGSGQNWRKHSGLPRGGTSSLITNLAILKPDDETKELHIQSIHPGVSEDKVKDHTGWDIQISPNVSSTPPPTKEELDVLRSIDPRGFWTKRKQTGVKLQ</sequence>
<keyword evidence="2" id="KW-0808">Transferase</keyword>
<reference evidence="2" key="2">
    <citation type="submission" date="2020-09" db="EMBL/GenBank/DDBJ databases">
        <authorList>
            <person name="Sun Q."/>
            <person name="Zhou Y."/>
        </authorList>
    </citation>
    <scope>NUCLEOTIDE SEQUENCE</scope>
    <source>
        <strain evidence="2">CGMCC 1.15179</strain>
    </source>
</reference>
<evidence type="ECO:0000313" key="2">
    <source>
        <dbReference type="EMBL" id="GGE12815.1"/>
    </source>
</evidence>
<comment type="caution">
    <text evidence="2">The sequence shown here is derived from an EMBL/GenBank/DDBJ whole genome shotgun (WGS) entry which is preliminary data.</text>
</comment>
<evidence type="ECO:0000313" key="3">
    <source>
        <dbReference type="Proteomes" id="UP000625210"/>
    </source>
</evidence>
<dbReference type="Proteomes" id="UP000625210">
    <property type="component" value="Unassembled WGS sequence"/>
</dbReference>
<dbReference type="RefSeq" id="WP_229751847.1">
    <property type="nucleotide sequence ID" value="NZ_BMHQ01000003.1"/>
</dbReference>
<comment type="similarity">
    <text evidence="1">Belongs to the 3-oxoacid CoA-transferase subunit B family.</text>
</comment>
<dbReference type="SUPFAM" id="SSF100950">
    <property type="entry name" value="NagB/RpiA/CoA transferase-like"/>
    <property type="match status" value="1"/>
</dbReference>
<keyword evidence="3" id="KW-1185">Reference proteome</keyword>